<dbReference type="EC" id="3.2.1.-" evidence="16"/>
<dbReference type="Proteomes" id="UP000694563">
    <property type="component" value="Chromosome 12"/>
</dbReference>
<keyword evidence="11 17" id="KW-0472">Membrane</keyword>
<evidence type="ECO:0000313" key="19">
    <source>
        <dbReference type="Ensembl" id="ENSCUSP00005026512.1"/>
    </source>
</evidence>
<reference evidence="19" key="2">
    <citation type="submission" date="2025-08" db="UniProtKB">
        <authorList>
            <consortium name="Ensembl"/>
        </authorList>
    </citation>
    <scope>IDENTIFICATION</scope>
</reference>
<evidence type="ECO:0000256" key="8">
    <source>
        <dbReference type="ARBA" id="ARBA00022968"/>
    </source>
</evidence>
<dbReference type="InterPro" id="IPR011013">
    <property type="entry name" value="Gal_mutarotase_sf_dom"/>
</dbReference>
<dbReference type="Gene3D" id="2.70.98.30">
    <property type="entry name" value="Golgi alpha-mannosidase II, domain 4"/>
    <property type="match status" value="1"/>
</dbReference>
<evidence type="ECO:0000256" key="14">
    <source>
        <dbReference type="ARBA" id="ARBA00059516"/>
    </source>
</evidence>
<reference evidence="19" key="3">
    <citation type="submission" date="2025-09" db="UniProtKB">
        <authorList>
            <consortium name="Ensembl"/>
        </authorList>
    </citation>
    <scope>IDENTIFICATION</scope>
</reference>
<dbReference type="GO" id="GO:0004572">
    <property type="term" value="F:mannosyl-oligosaccharide 1,3-1,6-alpha-mannosidase activity"/>
    <property type="evidence" value="ECO:0007669"/>
    <property type="project" value="UniProtKB-EC"/>
</dbReference>
<evidence type="ECO:0000256" key="13">
    <source>
        <dbReference type="ARBA" id="ARBA00023295"/>
    </source>
</evidence>
<comment type="similarity">
    <text evidence="3 16">Belongs to the glycosyl hydrolase 38 family.</text>
</comment>
<name>A0A8C3VEE3_CATUS</name>
<comment type="subcellular location">
    <subcellularLocation>
        <location evidence="1">Golgi apparatus membrane</location>
        <topology evidence="1">Single-pass type II membrane protein</topology>
    </subcellularLocation>
</comment>
<dbReference type="PANTHER" id="PTHR11607:SF57">
    <property type="entry name" value="ALPHA-MANNOSIDASE 2X"/>
    <property type="match status" value="1"/>
</dbReference>
<dbReference type="InterPro" id="IPR011330">
    <property type="entry name" value="Glyco_hydro/deAcase_b/a-brl"/>
</dbReference>
<evidence type="ECO:0000256" key="16">
    <source>
        <dbReference type="RuleBase" id="RU361199"/>
    </source>
</evidence>
<evidence type="ECO:0000256" key="10">
    <source>
        <dbReference type="ARBA" id="ARBA00023034"/>
    </source>
</evidence>
<dbReference type="GO" id="GO:0006491">
    <property type="term" value="P:N-glycan processing"/>
    <property type="evidence" value="ECO:0007669"/>
    <property type="project" value="TreeGrafter"/>
</dbReference>
<reference evidence="19" key="1">
    <citation type="submission" date="2020-10" db="EMBL/GenBank/DDBJ databases">
        <title>Catharus ustulatus (Swainson's thrush) genome, bCatUst1, primary haplotype v2.</title>
        <authorList>
            <person name="Delmore K."/>
            <person name="Vafadar M."/>
            <person name="Formenti G."/>
            <person name="Chow W."/>
            <person name="Pelan S."/>
            <person name="Howe K."/>
            <person name="Rhie A."/>
            <person name="Mountcastle J."/>
            <person name="Haase B."/>
            <person name="Fedrigo O."/>
            <person name="Jarvis E.D."/>
        </authorList>
    </citation>
    <scope>NUCLEOTIDE SEQUENCE [LARGE SCALE GENOMIC DNA]</scope>
</reference>
<keyword evidence="13 16" id="KW-0326">Glycosidase</keyword>
<dbReference type="InterPro" id="IPR050843">
    <property type="entry name" value="Glycosyl_Hydrlase_38"/>
</dbReference>
<evidence type="ECO:0000256" key="15">
    <source>
        <dbReference type="ARBA" id="ARBA00093232"/>
    </source>
</evidence>
<comment type="function">
    <text evidence="14">Catalyzes the first committed step in the biosynthesis of complex N-glycans. It controls conversion of high mannose to complex N-glycans; the final hydrolytic step in the N-glycan maturation pathway.</text>
</comment>
<dbReference type="SUPFAM" id="SSF88688">
    <property type="entry name" value="Families 57/38 glycoside transferase middle domain"/>
    <property type="match status" value="1"/>
</dbReference>
<organism evidence="19 20">
    <name type="scientific">Catharus ustulatus</name>
    <name type="common">Russet-backed thrush</name>
    <name type="synonym">Hylocichla ustulatus</name>
    <dbReference type="NCBI Taxonomy" id="91951"/>
    <lineage>
        <taxon>Eukaryota</taxon>
        <taxon>Metazoa</taxon>
        <taxon>Chordata</taxon>
        <taxon>Craniata</taxon>
        <taxon>Vertebrata</taxon>
        <taxon>Euteleostomi</taxon>
        <taxon>Archelosauria</taxon>
        <taxon>Archosauria</taxon>
        <taxon>Dinosauria</taxon>
        <taxon>Saurischia</taxon>
        <taxon>Theropoda</taxon>
        <taxon>Coelurosauria</taxon>
        <taxon>Aves</taxon>
        <taxon>Neognathae</taxon>
        <taxon>Neoaves</taxon>
        <taxon>Telluraves</taxon>
        <taxon>Australaves</taxon>
        <taxon>Passeriformes</taxon>
        <taxon>Turdidae</taxon>
        <taxon>Catharus</taxon>
    </lineage>
</organism>
<comment type="cofactor">
    <cofactor evidence="16">
        <name>Zn(2+)</name>
        <dbReference type="ChEBI" id="CHEBI:29105"/>
    </cofactor>
    <text evidence="16">Binds 1 zinc ion per subunit.</text>
</comment>
<evidence type="ECO:0000256" key="12">
    <source>
        <dbReference type="ARBA" id="ARBA00023157"/>
    </source>
</evidence>
<dbReference type="CDD" id="cd11667">
    <property type="entry name" value="GH38N_Man2A2"/>
    <property type="match status" value="1"/>
</dbReference>
<dbReference type="GO" id="GO:0000139">
    <property type="term" value="C:Golgi membrane"/>
    <property type="evidence" value="ECO:0007669"/>
    <property type="project" value="UniProtKB-SubCell"/>
</dbReference>
<keyword evidence="12" id="KW-1015">Disulfide bond</keyword>
<dbReference type="InterPro" id="IPR000602">
    <property type="entry name" value="Glyco_hydro_38_N"/>
</dbReference>
<dbReference type="InterPro" id="IPR011682">
    <property type="entry name" value="Glyco_hydro_38_C"/>
</dbReference>
<dbReference type="Pfam" id="PF01074">
    <property type="entry name" value="Glyco_hydro_38N"/>
    <property type="match status" value="1"/>
</dbReference>
<dbReference type="Pfam" id="PF09261">
    <property type="entry name" value="Alpha-mann_mid"/>
    <property type="match status" value="1"/>
</dbReference>
<feature type="transmembrane region" description="Helical" evidence="17">
    <location>
        <begin position="7"/>
        <end position="26"/>
    </location>
</feature>
<evidence type="ECO:0000256" key="2">
    <source>
        <dbReference type="ARBA" id="ARBA00004922"/>
    </source>
</evidence>
<dbReference type="SUPFAM" id="SSF74650">
    <property type="entry name" value="Galactose mutarotase-like"/>
    <property type="match status" value="1"/>
</dbReference>
<dbReference type="InterPro" id="IPR015341">
    <property type="entry name" value="Glyco_hydro_38_cen"/>
</dbReference>
<dbReference type="Gene3D" id="3.20.110.10">
    <property type="entry name" value="Glycoside hydrolase 38, N terminal domain"/>
    <property type="match status" value="1"/>
</dbReference>
<dbReference type="FunFam" id="3.20.110.10:FF:000003">
    <property type="entry name" value="Alpha-mannosidase"/>
    <property type="match status" value="1"/>
</dbReference>
<dbReference type="SMART" id="SM00872">
    <property type="entry name" value="Alpha-mann_mid"/>
    <property type="match status" value="1"/>
</dbReference>
<dbReference type="GO" id="GO:0006013">
    <property type="term" value="P:mannose metabolic process"/>
    <property type="evidence" value="ECO:0007669"/>
    <property type="project" value="InterPro"/>
</dbReference>
<dbReference type="FunFam" id="2.70.98.30:FF:000002">
    <property type="entry name" value="Alpha-mannosidase"/>
    <property type="match status" value="1"/>
</dbReference>
<dbReference type="GO" id="GO:0030246">
    <property type="term" value="F:carbohydrate binding"/>
    <property type="evidence" value="ECO:0007669"/>
    <property type="project" value="InterPro"/>
</dbReference>
<evidence type="ECO:0000256" key="5">
    <source>
        <dbReference type="ARBA" id="ARBA00022723"/>
    </source>
</evidence>
<evidence type="ECO:0000256" key="11">
    <source>
        <dbReference type="ARBA" id="ARBA00023136"/>
    </source>
</evidence>
<accession>A0A8C3VEE3</accession>
<protein>
    <recommendedName>
        <fullName evidence="16">Alpha-mannosidase</fullName>
        <ecNumber evidence="16">3.2.1.-</ecNumber>
    </recommendedName>
</protein>
<dbReference type="Gene3D" id="1.20.1270.50">
    <property type="entry name" value="Glycoside hydrolase family 38, central domain"/>
    <property type="match status" value="1"/>
</dbReference>
<evidence type="ECO:0000256" key="3">
    <source>
        <dbReference type="ARBA" id="ARBA00009792"/>
    </source>
</evidence>
<dbReference type="Gene3D" id="2.60.40.1180">
    <property type="entry name" value="Golgi alpha-mannosidase II"/>
    <property type="match status" value="1"/>
</dbReference>
<dbReference type="InterPro" id="IPR028995">
    <property type="entry name" value="Glyco_hydro_57/38_cen_sf"/>
</dbReference>
<dbReference type="Ensembl" id="ENSCUST00005027446.1">
    <property type="protein sequence ID" value="ENSCUSP00005026512.1"/>
    <property type="gene ID" value="ENSCUSG00005016188.1"/>
</dbReference>
<keyword evidence="8" id="KW-0735">Signal-anchor</keyword>
<gene>
    <name evidence="19" type="primary">MAN2A2</name>
</gene>
<keyword evidence="9 17" id="KW-1133">Transmembrane helix</keyword>
<keyword evidence="5 16" id="KW-0479">Metal-binding</keyword>
<dbReference type="FunFam" id="1.20.1270.50:FF:000001">
    <property type="entry name" value="Alpha-mannosidase"/>
    <property type="match status" value="1"/>
</dbReference>
<evidence type="ECO:0000256" key="1">
    <source>
        <dbReference type="ARBA" id="ARBA00004323"/>
    </source>
</evidence>
<sequence length="1121" mass="126952">MKLKKQVTVCGAAIFCVAVFSLYLMLDRVQHDPTRHQSGGNFPRSQISVLQNRIEQLEQLLEENHEIISHIKDSVLELTAHAEGQPALPQHPLNGSWVLPAESRPSFLSVSPQDCQFGSLSPVSYPQMLAVYSLLPFDNQDGGVWKQGFDITYEPNEWDTEPLQVFVVPHSHNDPGWIKTFDKYYYDQTQHILNSMLLKMQEDPRRRFIWSEISFFSKWWDNISAQKRAAVRRLVGNGQLEMVTGGWVMPDEANSHYFAMIDQLIEGHQWLEKNIGVTPRSGWAVDPFGYSSTMPYLLKRSNLTAMLIQRVHYSIKKHFAATQNLEFMWRQTWDPDSSTDILCHMMPFYSYDVPHTCGPDPKICCQFDFKRLPGGRINCPWKVPPRAITDANVAERAQLLLDQYRKKSKLYRSKVLLVPLGDDFRYDKPQEWDAQFLNYQRIFDFLNSRPDLHVQAQFGTLSDYFDALYKKVGIVPGMRPPGFPVLTGDFFSYADREDHYWTGYFTSRPFYKSLDRVLESHLRGAEILYSLALAHARRAGADGRYPLSDYALLTNARRNLGLFQHHDAIAGTAKEAVAVDYGVRLLHSLTNLKRVIINAAHYLVLGDKDTYHHNPAAPFLGMVSSWVPSLCYPHRFLVVFNPLEQERLSVVPVLVDTPHVRVLSEEGQPLPSQLSAVWNSATDVSVLVRLPALGLRVLQLHKSLDGHAAPRASTRLYLHGRDAPVRKPEAVPLHIFPAAADDFCLENQHLQACFLGRTGLLQVSQQVHRVSSDFLVYGTRTSKDKSGAYLFLPDGEAKPYTPRDPPVVRVMEGPLFSEVSSYYQHVQTVVRLYNVPGVEGLSLDVSCLVDIRDHINKELALRFSTDIESDDTFFTDLNGFQIQARRYQRKLPLQANFYPMPAMAYIQDVQSRLTLLTAQALGVSSLRSGQLEVILDRRLMQDDNRGLGQGLKDNKRTCNRFRLLLERRSTANKDERPISFPSLLSHITSVHLNAEALVMPVALENPALPALRSFVPLATTLPCDFHILNLRTLQDDSLPSAEAALILHRKGFDCSLEAKNLGFNCTTSQGKLALGGLFQELELGSLQPTSLTLMYPLGTASNSTNIHLDPMEIATFRIRLG</sequence>
<keyword evidence="6 16" id="KW-0378">Hydrolase</keyword>
<keyword evidence="4 17" id="KW-0812">Transmembrane</keyword>
<dbReference type="PANTHER" id="PTHR11607">
    <property type="entry name" value="ALPHA-MANNOSIDASE"/>
    <property type="match status" value="1"/>
</dbReference>
<evidence type="ECO:0000256" key="9">
    <source>
        <dbReference type="ARBA" id="ARBA00022989"/>
    </source>
</evidence>
<dbReference type="InterPro" id="IPR037094">
    <property type="entry name" value="Glyco_hydro_38_cen_sf"/>
</dbReference>
<dbReference type="GO" id="GO:0046872">
    <property type="term" value="F:metal ion binding"/>
    <property type="evidence" value="ECO:0007669"/>
    <property type="project" value="UniProtKB-KW"/>
</dbReference>
<dbReference type="InterPro" id="IPR013780">
    <property type="entry name" value="Glyco_hydro_b"/>
</dbReference>
<keyword evidence="20" id="KW-1185">Reference proteome</keyword>
<evidence type="ECO:0000256" key="4">
    <source>
        <dbReference type="ARBA" id="ARBA00022692"/>
    </source>
</evidence>
<keyword evidence="7 16" id="KW-0862">Zinc</keyword>
<dbReference type="Pfam" id="PF07748">
    <property type="entry name" value="Glyco_hydro_38C"/>
    <property type="match status" value="1"/>
</dbReference>
<evidence type="ECO:0000256" key="6">
    <source>
        <dbReference type="ARBA" id="ARBA00022801"/>
    </source>
</evidence>
<evidence type="ECO:0000256" key="17">
    <source>
        <dbReference type="SAM" id="Phobius"/>
    </source>
</evidence>
<comment type="catalytic activity">
    <reaction evidence="15">
        <text>N(4)-{beta-D-GlcNAc-(1-&gt;2)-alpha-D-Man-(1-&gt;3)-[alpha-D-Man-(1-&gt;3)-[alpha-D-Man-(1-&gt;6)]-alpha-D-Man-(1-&gt;6)]-beta-D-Man-(1-&gt;4)-beta-D-GlcNAc-(1-&gt;4)-beta-D-GlcNAc}-L-asparaginyl-[protein] + 2 H2O = 2 alpha-D-mannopyranose + an N(4)-{beta-D-GlcNAc-(1-&gt;2)-alpha-D-Man-(1-&gt;3)-[alpha-D-Man-(1-&gt;6)]-beta-D-Man-(1-&gt;4)-beta-D-GlcNAc-(1-&gt;4)-beta-D-GlcNAc}-L-asparaginyl-[protein]</text>
        <dbReference type="Rhea" id="RHEA:56052"/>
        <dbReference type="Rhea" id="RHEA-COMP:14368"/>
        <dbReference type="Rhea" id="RHEA-COMP:14369"/>
        <dbReference type="ChEBI" id="CHEBI:15377"/>
        <dbReference type="ChEBI" id="CHEBI:28729"/>
        <dbReference type="ChEBI" id="CHEBI:60615"/>
        <dbReference type="ChEBI" id="CHEBI:60625"/>
        <dbReference type="EC" id="3.2.1.114"/>
    </reaction>
</comment>
<comment type="pathway">
    <text evidence="2">Protein modification; protein glycosylation.</text>
</comment>
<evidence type="ECO:0000256" key="7">
    <source>
        <dbReference type="ARBA" id="ARBA00022833"/>
    </source>
</evidence>
<dbReference type="InterPro" id="IPR027291">
    <property type="entry name" value="Glyco_hydro_38_N_sf"/>
</dbReference>
<evidence type="ECO:0000313" key="20">
    <source>
        <dbReference type="Proteomes" id="UP000694563"/>
    </source>
</evidence>
<dbReference type="AlphaFoldDB" id="A0A8C3VEE3"/>
<proteinExistence type="inferred from homology"/>
<evidence type="ECO:0000259" key="18">
    <source>
        <dbReference type="SMART" id="SM00872"/>
    </source>
</evidence>
<feature type="domain" description="Glycoside hydrolase family 38 central" evidence="18">
    <location>
        <begin position="499"/>
        <end position="585"/>
    </location>
</feature>
<keyword evidence="10" id="KW-0333">Golgi apparatus</keyword>
<dbReference type="SUPFAM" id="SSF88713">
    <property type="entry name" value="Glycoside hydrolase/deacetylase"/>
    <property type="match status" value="1"/>
</dbReference>